<dbReference type="Proteomes" id="UP000193006">
    <property type="component" value="Chromosome"/>
</dbReference>
<dbReference type="AlphaFoldDB" id="A0A1X9MGP2"/>
<organism evidence="2 3">
    <name type="scientific">Halalkalibacter krulwichiae</name>
    <dbReference type="NCBI Taxonomy" id="199441"/>
    <lineage>
        <taxon>Bacteria</taxon>
        <taxon>Bacillati</taxon>
        <taxon>Bacillota</taxon>
        <taxon>Bacilli</taxon>
        <taxon>Bacillales</taxon>
        <taxon>Bacillaceae</taxon>
        <taxon>Halalkalibacter</taxon>
    </lineage>
</organism>
<evidence type="ECO:0000313" key="2">
    <source>
        <dbReference type="EMBL" id="ARK29602.1"/>
    </source>
</evidence>
<protein>
    <submittedName>
        <fullName evidence="2">Chromosome partition protein Smc</fullName>
    </submittedName>
</protein>
<evidence type="ECO:0000313" key="3">
    <source>
        <dbReference type="Proteomes" id="UP000193006"/>
    </source>
</evidence>
<dbReference type="KEGG" id="bkw:BkAM31D_06855"/>
<feature type="coiled-coil region" evidence="1">
    <location>
        <begin position="71"/>
        <end position="207"/>
    </location>
</feature>
<evidence type="ECO:0000256" key="1">
    <source>
        <dbReference type="SAM" id="Coils"/>
    </source>
</evidence>
<sequence length="270" mass="32077">MKSNKLFPGIPKVFVKAQNNDVNQTVFYKNTRMERIGNQMNEINDSLKTHDRLYTSTNRRLEAQELCLSKVQQMHDELKNFVTLKSELQKELKERVDVIEKQEKELEEELVQLHDKKDCLTKQVRQLEIAKQYLDDEVKRQQSQIINTDFHVKQVEKDQENYKEQLEQLAQLVGVQSIDHEDLLKTVKENEEEQKQMQVELDQLITKVIALSLQHREQEKLHVDLYTQVTQLKAVSYETTKQLKQAISRLHSELKEVDFKVLEKKENRVH</sequence>
<name>A0A1X9MGP2_9BACI</name>
<reference evidence="2 3" key="1">
    <citation type="submission" date="2017-04" db="EMBL/GenBank/DDBJ databases">
        <title>Bacillus krulwichiae AM31D Genome sequencing and assembly.</title>
        <authorList>
            <person name="Krulwich T.A."/>
            <person name="Anastor L."/>
            <person name="Ehrlich R."/>
            <person name="Ehrlich G.D."/>
            <person name="Janto B."/>
        </authorList>
    </citation>
    <scope>NUCLEOTIDE SEQUENCE [LARGE SCALE GENOMIC DNA]</scope>
    <source>
        <strain evidence="2 3">AM31D</strain>
    </source>
</reference>
<keyword evidence="3" id="KW-1185">Reference proteome</keyword>
<dbReference type="RefSeq" id="WP_066154329.1">
    <property type="nucleotide sequence ID" value="NZ_CP020814.1"/>
</dbReference>
<keyword evidence="1" id="KW-0175">Coiled coil</keyword>
<dbReference type="EMBL" id="CP020814">
    <property type="protein sequence ID" value="ARK29602.1"/>
    <property type="molecule type" value="Genomic_DNA"/>
</dbReference>
<proteinExistence type="predicted"/>
<accession>A0A1X9MGP2</accession>
<gene>
    <name evidence="2" type="primary">smc_1</name>
    <name evidence="2" type="ORF">BkAM31D_06855</name>
</gene>